<sequence length="85" mass="9547">MYQARIYITLKSTVNDPQGVTVLSSLHRLGFKNAGDVRVGKYLLVNVDETDRAKAESSVTEMCQKLLANPVIEEFRFELEETTAP</sequence>
<proteinExistence type="inferred from homology"/>
<dbReference type="Pfam" id="PF02700">
    <property type="entry name" value="PurS"/>
    <property type="match status" value="1"/>
</dbReference>
<evidence type="ECO:0000256" key="4">
    <source>
        <dbReference type="ARBA" id="ARBA00022755"/>
    </source>
</evidence>
<dbReference type="GO" id="GO:0005524">
    <property type="term" value="F:ATP binding"/>
    <property type="evidence" value="ECO:0007669"/>
    <property type="project" value="UniProtKB-KW"/>
</dbReference>
<dbReference type="InterPro" id="IPR036604">
    <property type="entry name" value="PurS-like_sf"/>
</dbReference>
<dbReference type="GO" id="GO:0006164">
    <property type="term" value="P:purine nucleotide biosynthetic process"/>
    <property type="evidence" value="ECO:0007669"/>
    <property type="project" value="UniProtKB-KW"/>
</dbReference>
<protein>
    <recommendedName>
        <fullName evidence="7">Phosphoribosylformylglycinamidine synthase, purS protein</fullName>
    </recommendedName>
</protein>
<keyword evidence="1" id="KW-0963">Cytoplasm</keyword>
<gene>
    <name evidence="6" type="ORF">METZ01_LOCUS31354</name>
</gene>
<keyword evidence="4" id="KW-0658">Purine biosynthesis</keyword>
<dbReference type="EMBL" id="UINC01001356">
    <property type="protein sequence ID" value="SUZ78500.1"/>
    <property type="molecule type" value="Genomic_DNA"/>
</dbReference>
<dbReference type="HAMAP" id="MF_01926">
    <property type="entry name" value="PurS"/>
    <property type="match status" value="1"/>
</dbReference>
<evidence type="ECO:0000256" key="1">
    <source>
        <dbReference type="ARBA" id="ARBA00022490"/>
    </source>
</evidence>
<evidence type="ECO:0000256" key="5">
    <source>
        <dbReference type="ARBA" id="ARBA00022840"/>
    </source>
</evidence>
<evidence type="ECO:0000313" key="6">
    <source>
        <dbReference type="EMBL" id="SUZ78500.1"/>
    </source>
</evidence>
<dbReference type="PANTHER" id="PTHR34696:SF1">
    <property type="entry name" value="PHOSPHORIBOSYLFORMYLGLYCINAMIDINE SYNTHASE SUBUNIT PURS"/>
    <property type="match status" value="1"/>
</dbReference>
<evidence type="ECO:0000256" key="2">
    <source>
        <dbReference type="ARBA" id="ARBA00022598"/>
    </source>
</evidence>
<evidence type="ECO:0008006" key="7">
    <source>
        <dbReference type="Google" id="ProtNLM"/>
    </source>
</evidence>
<evidence type="ECO:0000256" key="3">
    <source>
        <dbReference type="ARBA" id="ARBA00022741"/>
    </source>
</evidence>
<reference evidence="6" key="1">
    <citation type="submission" date="2018-05" db="EMBL/GenBank/DDBJ databases">
        <authorList>
            <person name="Lanie J.A."/>
            <person name="Ng W.-L."/>
            <person name="Kazmierczak K.M."/>
            <person name="Andrzejewski T.M."/>
            <person name="Davidsen T.M."/>
            <person name="Wayne K.J."/>
            <person name="Tettelin H."/>
            <person name="Glass J.I."/>
            <person name="Rusch D."/>
            <person name="Podicherti R."/>
            <person name="Tsui H.-C.T."/>
            <person name="Winkler M.E."/>
        </authorList>
    </citation>
    <scope>NUCLEOTIDE SEQUENCE</scope>
</reference>
<organism evidence="6">
    <name type="scientific">marine metagenome</name>
    <dbReference type="NCBI Taxonomy" id="408172"/>
    <lineage>
        <taxon>unclassified sequences</taxon>
        <taxon>metagenomes</taxon>
        <taxon>ecological metagenomes</taxon>
    </lineage>
</organism>
<accession>A0A381QHS5</accession>
<dbReference type="NCBIfam" id="NF004630">
    <property type="entry name" value="PRK05974.1"/>
    <property type="match status" value="1"/>
</dbReference>
<dbReference type="NCBIfam" id="TIGR00302">
    <property type="entry name" value="phosphoribosylformylglycinamidine synthase subunit PurS"/>
    <property type="match status" value="1"/>
</dbReference>
<dbReference type="SUPFAM" id="SSF82697">
    <property type="entry name" value="PurS-like"/>
    <property type="match status" value="1"/>
</dbReference>
<keyword evidence="3" id="KW-0547">Nucleotide-binding</keyword>
<keyword evidence="5" id="KW-0067">ATP-binding</keyword>
<dbReference type="InterPro" id="IPR003850">
    <property type="entry name" value="PurS"/>
</dbReference>
<name>A0A381QHS5_9ZZZZ</name>
<dbReference type="AlphaFoldDB" id="A0A381QHS5"/>
<dbReference type="PANTHER" id="PTHR34696">
    <property type="entry name" value="PHOSPHORIBOSYLFORMYLGLYCINAMIDINE SYNTHASE SUBUNIT PURS"/>
    <property type="match status" value="1"/>
</dbReference>
<dbReference type="Gene3D" id="3.30.1280.10">
    <property type="entry name" value="Phosphoribosylformylglycinamidine synthase subunit PurS"/>
    <property type="match status" value="1"/>
</dbReference>
<dbReference type="GO" id="GO:0016874">
    <property type="term" value="F:ligase activity"/>
    <property type="evidence" value="ECO:0007669"/>
    <property type="project" value="UniProtKB-KW"/>
</dbReference>
<keyword evidence="2" id="KW-0436">Ligase</keyword>